<keyword evidence="9" id="KW-1185">Reference proteome</keyword>
<sequence length="441" mass="49322">MAGGVGTPLMMIFFGDVLEDMLLYYNAMNATDIPEEIEIAQEGILDAVTWFIILCAILAAATFVITYIAVVIFSLPKFQHFLVSGRINSGRMELDAYGAAGAVAEEVLTAIKTVFAFGGQQKEIDRYNVHLVTACTNNIKRSLFTAVSNAIIMFVIFASYALSFWYGIGLIIQQLDYEWEDRVYTPGTRVDNTTIRLRMGRSSLHAWYYDNHVTRRCRSKEFDLDWYRSNIGVVGQEPVLFGRTIAEDIRLGNRSATQEDVERAAKEANTHSFIMSLLNGYQTLVGQRGSQMSGGQKQRIAIARALIREPHILLLDETVQDAFDLDWYRSNIGVVGQEPVLFGRTIAEDIRLGNRSATQEDVERAAKEANTHSFIMSLLNGYQTLVGQRGSQMSGGQKQRIAIARALIREPHILLLDETTSALDTNSEAQVQRAIDVARIR</sequence>
<evidence type="ECO:0000256" key="1">
    <source>
        <dbReference type="ARBA" id="ARBA00004141"/>
    </source>
</evidence>
<evidence type="ECO:0000256" key="4">
    <source>
        <dbReference type="ARBA" id="ARBA00023136"/>
    </source>
</evidence>
<proteinExistence type="predicted"/>
<dbReference type="GO" id="GO:0005524">
    <property type="term" value="F:ATP binding"/>
    <property type="evidence" value="ECO:0007669"/>
    <property type="project" value="InterPro"/>
</dbReference>
<dbReference type="GO" id="GO:0005743">
    <property type="term" value="C:mitochondrial inner membrane"/>
    <property type="evidence" value="ECO:0007669"/>
    <property type="project" value="TreeGrafter"/>
</dbReference>
<dbReference type="PANTHER" id="PTHR43394">
    <property type="entry name" value="ATP-DEPENDENT PERMEASE MDL1, MITOCHONDRIAL"/>
    <property type="match status" value="1"/>
</dbReference>
<accession>A0AAW1JJF2</accession>
<dbReference type="Pfam" id="PF00005">
    <property type="entry name" value="ABC_tran"/>
    <property type="match status" value="2"/>
</dbReference>
<dbReference type="InterPro" id="IPR017871">
    <property type="entry name" value="ABC_transporter-like_CS"/>
</dbReference>
<dbReference type="GO" id="GO:0015421">
    <property type="term" value="F:ABC-type oligopeptide transporter activity"/>
    <property type="evidence" value="ECO:0007669"/>
    <property type="project" value="TreeGrafter"/>
</dbReference>
<feature type="transmembrane region" description="Helical" evidence="5">
    <location>
        <begin position="50"/>
        <end position="75"/>
    </location>
</feature>
<dbReference type="EMBL" id="JASPKY010000356">
    <property type="protein sequence ID" value="KAK9704163.1"/>
    <property type="molecule type" value="Genomic_DNA"/>
</dbReference>
<comment type="caution">
    <text evidence="8">The sequence shown here is derived from an EMBL/GenBank/DDBJ whole genome shotgun (WGS) entry which is preliminary data.</text>
</comment>
<evidence type="ECO:0000313" key="8">
    <source>
        <dbReference type="EMBL" id="KAK9704163.1"/>
    </source>
</evidence>
<dbReference type="AlphaFoldDB" id="A0AAW1JJF2"/>
<dbReference type="GO" id="GO:0090374">
    <property type="term" value="P:oligopeptide export from mitochondrion"/>
    <property type="evidence" value="ECO:0007669"/>
    <property type="project" value="TreeGrafter"/>
</dbReference>
<evidence type="ECO:0000313" key="9">
    <source>
        <dbReference type="Proteomes" id="UP001458880"/>
    </source>
</evidence>
<dbReference type="PROSITE" id="PS50929">
    <property type="entry name" value="ABC_TM1F"/>
    <property type="match status" value="1"/>
</dbReference>
<evidence type="ECO:0000259" key="6">
    <source>
        <dbReference type="PROSITE" id="PS50893"/>
    </source>
</evidence>
<dbReference type="SUPFAM" id="SSF90123">
    <property type="entry name" value="ABC transporter transmembrane region"/>
    <property type="match status" value="1"/>
</dbReference>
<dbReference type="InterPro" id="IPR039421">
    <property type="entry name" value="Type_1_exporter"/>
</dbReference>
<evidence type="ECO:0000259" key="7">
    <source>
        <dbReference type="PROSITE" id="PS50929"/>
    </source>
</evidence>
<dbReference type="Gene3D" id="3.40.50.300">
    <property type="entry name" value="P-loop containing nucleotide triphosphate hydrolases"/>
    <property type="match status" value="2"/>
</dbReference>
<dbReference type="InterPro" id="IPR036640">
    <property type="entry name" value="ABC1_TM_sf"/>
</dbReference>
<comment type="subcellular location">
    <subcellularLocation>
        <location evidence="1">Membrane</location>
        <topology evidence="1">Multi-pass membrane protein</topology>
    </subcellularLocation>
</comment>
<organism evidence="8 9">
    <name type="scientific">Popillia japonica</name>
    <name type="common">Japanese beetle</name>
    <dbReference type="NCBI Taxonomy" id="7064"/>
    <lineage>
        <taxon>Eukaryota</taxon>
        <taxon>Metazoa</taxon>
        <taxon>Ecdysozoa</taxon>
        <taxon>Arthropoda</taxon>
        <taxon>Hexapoda</taxon>
        <taxon>Insecta</taxon>
        <taxon>Pterygota</taxon>
        <taxon>Neoptera</taxon>
        <taxon>Endopterygota</taxon>
        <taxon>Coleoptera</taxon>
        <taxon>Polyphaga</taxon>
        <taxon>Scarabaeiformia</taxon>
        <taxon>Scarabaeidae</taxon>
        <taxon>Rutelinae</taxon>
        <taxon>Popillia</taxon>
    </lineage>
</organism>
<dbReference type="PROSITE" id="PS00211">
    <property type="entry name" value="ABC_TRANSPORTER_1"/>
    <property type="match status" value="1"/>
</dbReference>
<dbReference type="PANTHER" id="PTHR43394:SF27">
    <property type="entry name" value="ATP-DEPENDENT TRANSLOCASE ABCB1-LIKE"/>
    <property type="match status" value="1"/>
</dbReference>
<evidence type="ECO:0000256" key="2">
    <source>
        <dbReference type="ARBA" id="ARBA00022692"/>
    </source>
</evidence>
<feature type="transmembrane region" description="Helical" evidence="5">
    <location>
        <begin position="150"/>
        <end position="172"/>
    </location>
</feature>
<dbReference type="InterPro" id="IPR027417">
    <property type="entry name" value="P-loop_NTPase"/>
</dbReference>
<dbReference type="GO" id="GO:0016887">
    <property type="term" value="F:ATP hydrolysis activity"/>
    <property type="evidence" value="ECO:0007669"/>
    <property type="project" value="InterPro"/>
</dbReference>
<evidence type="ECO:0000256" key="3">
    <source>
        <dbReference type="ARBA" id="ARBA00022989"/>
    </source>
</evidence>
<keyword evidence="4 5" id="KW-0472">Membrane</keyword>
<dbReference type="InterPro" id="IPR003439">
    <property type="entry name" value="ABC_transporter-like_ATP-bd"/>
</dbReference>
<name>A0AAW1JJF2_POPJA</name>
<gene>
    <name evidence="8" type="ORF">QE152_g28456</name>
</gene>
<protein>
    <submittedName>
        <fullName evidence="8">ABC transporter</fullName>
    </submittedName>
</protein>
<dbReference type="Gene3D" id="1.20.1560.10">
    <property type="entry name" value="ABC transporter type 1, transmembrane domain"/>
    <property type="match status" value="1"/>
</dbReference>
<dbReference type="SUPFAM" id="SSF52540">
    <property type="entry name" value="P-loop containing nucleoside triphosphate hydrolases"/>
    <property type="match status" value="2"/>
</dbReference>
<feature type="domain" description="ABC transporter" evidence="6">
    <location>
        <begin position="102"/>
        <end position="405"/>
    </location>
</feature>
<dbReference type="PROSITE" id="PS50893">
    <property type="entry name" value="ABC_TRANSPORTER_2"/>
    <property type="match status" value="1"/>
</dbReference>
<evidence type="ECO:0000256" key="5">
    <source>
        <dbReference type="SAM" id="Phobius"/>
    </source>
</evidence>
<feature type="domain" description="ABC transmembrane type-1" evidence="7">
    <location>
        <begin position="44"/>
        <end position="174"/>
    </location>
</feature>
<dbReference type="InterPro" id="IPR011527">
    <property type="entry name" value="ABC1_TM_dom"/>
</dbReference>
<dbReference type="Proteomes" id="UP001458880">
    <property type="component" value="Unassembled WGS sequence"/>
</dbReference>
<dbReference type="Pfam" id="PF00664">
    <property type="entry name" value="ABC_membrane"/>
    <property type="match status" value="1"/>
</dbReference>
<reference evidence="8 9" key="1">
    <citation type="journal article" date="2024" name="BMC Genomics">
        <title>De novo assembly and annotation of Popillia japonica's genome with initial clues to its potential as an invasive pest.</title>
        <authorList>
            <person name="Cucini C."/>
            <person name="Boschi S."/>
            <person name="Funari R."/>
            <person name="Cardaioli E."/>
            <person name="Iannotti N."/>
            <person name="Marturano G."/>
            <person name="Paoli F."/>
            <person name="Bruttini M."/>
            <person name="Carapelli A."/>
            <person name="Frati F."/>
            <person name="Nardi F."/>
        </authorList>
    </citation>
    <scope>NUCLEOTIDE SEQUENCE [LARGE SCALE GENOMIC DNA]</scope>
    <source>
        <strain evidence="8">DMR45628</strain>
    </source>
</reference>
<keyword evidence="3 5" id="KW-1133">Transmembrane helix</keyword>
<keyword evidence="2 5" id="KW-0812">Transmembrane</keyword>